<dbReference type="PANTHER" id="PTHR38116">
    <property type="entry name" value="CHROMOSOME 7, WHOLE GENOME SHOTGUN SEQUENCE"/>
    <property type="match status" value="1"/>
</dbReference>
<name>A0A0U1M9S6_TALIS</name>
<evidence type="ECO:0000313" key="3">
    <source>
        <dbReference type="Proteomes" id="UP000054383"/>
    </source>
</evidence>
<dbReference type="Proteomes" id="UP000054383">
    <property type="component" value="Unassembled WGS sequence"/>
</dbReference>
<gene>
    <name evidence="2" type="ORF">PISL3812_09463</name>
</gene>
<dbReference type="OMA" id="WRMEEEW"/>
<organism evidence="2 3">
    <name type="scientific">Talaromyces islandicus</name>
    <name type="common">Penicillium islandicum</name>
    <dbReference type="NCBI Taxonomy" id="28573"/>
    <lineage>
        <taxon>Eukaryota</taxon>
        <taxon>Fungi</taxon>
        <taxon>Dikarya</taxon>
        <taxon>Ascomycota</taxon>
        <taxon>Pezizomycotina</taxon>
        <taxon>Eurotiomycetes</taxon>
        <taxon>Eurotiomycetidae</taxon>
        <taxon>Eurotiales</taxon>
        <taxon>Trichocomaceae</taxon>
        <taxon>Talaromyces</taxon>
        <taxon>Talaromyces sect. Islandici</taxon>
    </lineage>
</organism>
<proteinExistence type="predicted"/>
<dbReference type="STRING" id="28573.A0A0U1M9S6"/>
<feature type="compositionally biased region" description="Low complexity" evidence="1">
    <location>
        <begin position="54"/>
        <end position="71"/>
    </location>
</feature>
<protein>
    <recommendedName>
        <fullName evidence="4">BZIP domain-containing protein</fullName>
    </recommendedName>
</protein>
<dbReference type="PANTHER" id="PTHR38116:SF1">
    <property type="entry name" value="BZIP DOMAIN-CONTAINING PROTEIN"/>
    <property type="match status" value="1"/>
</dbReference>
<reference evidence="2 3" key="1">
    <citation type="submission" date="2015-04" db="EMBL/GenBank/DDBJ databases">
        <authorList>
            <person name="Syromyatnikov M.Y."/>
            <person name="Popov V.N."/>
        </authorList>
    </citation>
    <scope>NUCLEOTIDE SEQUENCE [LARGE SCALE GENOMIC DNA]</scope>
    <source>
        <strain evidence="2">WF-38-12</strain>
    </source>
</reference>
<evidence type="ECO:0008006" key="4">
    <source>
        <dbReference type="Google" id="ProtNLM"/>
    </source>
</evidence>
<accession>A0A0U1M9S6</accession>
<keyword evidence="3" id="KW-1185">Reference proteome</keyword>
<feature type="compositionally biased region" description="Basic and acidic residues" evidence="1">
    <location>
        <begin position="18"/>
        <end position="31"/>
    </location>
</feature>
<evidence type="ECO:0000313" key="2">
    <source>
        <dbReference type="EMBL" id="CRG92404.1"/>
    </source>
</evidence>
<dbReference type="AlphaFoldDB" id="A0A0U1M9S6"/>
<dbReference type="CDD" id="cd14688">
    <property type="entry name" value="bZIP_YAP"/>
    <property type="match status" value="1"/>
</dbReference>
<dbReference type="Pfam" id="PF11905">
    <property type="entry name" value="DUF3425"/>
    <property type="match status" value="1"/>
</dbReference>
<evidence type="ECO:0000256" key="1">
    <source>
        <dbReference type="SAM" id="MobiDB-lite"/>
    </source>
</evidence>
<sequence length="236" mass="26338">MVRPDPSDPGADNWYMVEDPRQRKRIQDRLAQRARRKRLADSKRNTAAPEEAVTRTIHTTPLTPATTNQSTHSAPNDDDDDSAYIPIPCSPDMSEFPTPVFIPDKSSGNGGVSSVMPMTVWAALYINGSMLGLTCAMCFPSKSKPAASNIPANLHPTALQLYSIHPPWIDRFPFPRMRDNLITLIGLLEEEEFLQDLFCMSSFKIKPGGVSWDPNAWTISKSFCAKWGFLFTGDYL</sequence>
<dbReference type="InterPro" id="IPR021833">
    <property type="entry name" value="DUF3425"/>
</dbReference>
<dbReference type="OrthoDB" id="2245989at2759"/>
<dbReference type="EMBL" id="CVMT01000012">
    <property type="protein sequence ID" value="CRG92404.1"/>
    <property type="molecule type" value="Genomic_DNA"/>
</dbReference>
<feature type="region of interest" description="Disordered" evidence="1">
    <location>
        <begin position="1"/>
        <end position="85"/>
    </location>
</feature>